<keyword evidence="2" id="KW-0326">Glycosidase</keyword>
<dbReference type="SUPFAM" id="SSF51445">
    <property type="entry name" value="(Trans)glycosidases"/>
    <property type="match status" value="1"/>
</dbReference>
<dbReference type="InterPro" id="IPR017853">
    <property type="entry name" value="GH"/>
</dbReference>
<evidence type="ECO:0000256" key="3">
    <source>
        <dbReference type="SAM" id="SignalP"/>
    </source>
</evidence>
<dbReference type="InterPro" id="IPR013529">
    <property type="entry name" value="Glyco_hydro_42_N"/>
</dbReference>
<evidence type="ECO:0008006" key="8">
    <source>
        <dbReference type="Google" id="ProtNLM"/>
    </source>
</evidence>
<feature type="chain" id="PRO_5047229126" description="Glycoside hydrolase family 42 N-terminal domain-containing protein" evidence="3">
    <location>
        <begin position="24"/>
        <end position="978"/>
    </location>
</feature>
<comment type="caution">
    <text evidence="6">The sequence shown here is derived from an EMBL/GenBank/DDBJ whole genome shotgun (WGS) entry which is preliminary data.</text>
</comment>
<sequence length="978" mass="108696">MNKKLAGLLAFGVLALIPAPVLGDAVPPSYEIEVDALENWNQVFQHSGTLKLQNLPGDVLDPSRVKPSGVPGENLVYRTPDKNYLRSFSIYGYYAAGRNYDHPMIAISGDGKTYKTITPDIHESGGNTVVYESRGLPAGTKYLKITYPGLGINQAPSIGKVVLNGPSMVDASVPSGTVPYGRMVMLIRGEEGETVYYTTDGTDPRVSLTRKHYSNPIPVLGKLLLKTTAVNHSSSGKSAASMVSTYQYAPAATDAAPAGMVDPLDDFKLVDSRSNLYIAKDDPGYFDNDGSRISRSAMGPGYVVYHTDYDIHTFTVYSSFFTGVPVENHRFFASTDGKRYTEISAEASTAGYAESNWQPYAFEGSSLPAKTRYLKIMLVGSANSWSPQVSKVVLNRNTASVKLVSSEKDAKVKATLSTDTQGARIYYRLNKGADFLPYSTPLELSGYNVLETYSVKDGLLPSPIGKFTVNASSDILVDKYGQMKNANFAGKVKSDAELAADAQEDADYYGSLTPPTDRDGYGGLAGSAEKNGLKQTGYFAVQQLGDRKVLTTPEGNLYFSLAVNGVTANETYTMVKGREQKFEFIPPYEGDYKRAFVGGKDNFSFYMANVFRKTGVFPTEHAVYSQAIARLQDWGFNGIGNYSTEKYGEEGKFPYVRMLPLSSMSFAKLDGISIFDIFAPNAEAKIDGAFDKALTPHKDDKMLIGYFIDNEYDFHKFYSNVPKLKASSAAIKGKLVERLRDEYRTIEAFNAAWKTKFRSFDEMNEAELPIITSASWRDMDDFFAYYLDTFFETVSRLYRKYDPNHLLLGDRWITTAFHNEKFRDPLAKTEGKYVDVISINYYSYKIEADLLQDVYETSGGTPILLSEFGYGTGEQGLNPLLPNSASNQFQRGMRYRNYVEGVATLPYIVGAHLFNYVDQAGLGRYWQGEWGEHYNSGLVNVADRPYKDYLQGIMDTNYDIYKVMLGERAKFYYDFSKG</sequence>
<dbReference type="Pfam" id="PF02449">
    <property type="entry name" value="Glyco_hydro_42"/>
    <property type="match status" value="1"/>
</dbReference>
<keyword evidence="7" id="KW-1185">Reference proteome</keyword>
<gene>
    <name evidence="6" type="ORF">GT019_20945</name>
</gene>
<feature type="signal peptide" evidence="3">
    <location>
        <begin position="1"/>
        <end position="23"/>
    </location>
</feature>
<feature type="domain" description="Glycoside hydrolase family 42 N-terminal" evidence="4">
    <location>
        <begin position="697"/>
        <end position="844"/>
    </location>
</feature>
<evidence type="ECO:0000259" key="5">
    <source>
        <dbReference type="Pfam" id="PF13290"/>
    </source>
</evidence>
<keyword evidence="3" id="KW-0732">Signal</keyword>
<proteinExistence type="predicted"/>
<evidence type="ECO:0000313" key="7">
    <source>
        <dbReference type="Proteomes" id="UP000665561"/>
    </source>
</evidence>
<dbReference type="InterPro" id="IPR059177">
    <property type="entry name" value="GH29D-like_dom"/>
</dbReference>
<protein>
    <recommendedName>
        <fullName evidence="8">Glycoside hydrolase family 42 N-terminal domain-containing protein</fullName>
    </recommendedName>
</protein>
<feature type="domain" description="GH29D-like beta-sandwich" evidence="5">
    <location>
        <begin position="174"/>
        <end position="233"/>
    </location>
</feature>
<dbReference type="Gene3D" id="3.20.20.80">
    <property type="entry name" value="Glycosidases"/>
    <property type="match status" value="1"/>
</dbReference>
<evidence type="ECO:0000313" key="6">
    <source>
        <dbReference type="EMBL" id="NBD26345.1"/>
    </source>
</evidence>
<evidence type="ECO:0000256" key="2">
    <source>
        <dbReference type="ARBA" id="ARBA00023295"/>
    </source>
</evidence>
<evidence type="ECO:0000256" key="1">
    <source>
        <dbReference type="ARBA" id="ARBA00022801"/>
    </source>
</evidence>
<reference evidence="6 7" key="1">
    <citation type="submission" date="2020-01" db="EMBL/GenBank/DDBJ databases">
        <title>Paenibacillus soybeanensis sp. nov. isolated from the nodules of soybean (Glycine max(L.) Merr).</title>
        <authorList>
            <person name="Wang H."/>
        </authorList>
    </citation>
    <scope>NUCLEOTIDE SEQUENCE [LARGE SCALE GENOMIC DNA]</scope>
    <source>
        <strain evidence="6 7">T1</strain>
    </source>
</reference>
<dbReference type="Pfam" id="PF13290">
    <property type="entry name" value="CHB_HEX_C_1"/>
    <property type="match status" value="1"/>
</dbReference>
<evidence type="ECO:0000259" key="4">
    <source>
        <dbReference type="Pfam" id="PF02449"/>
    </source>
</evidence>
<organism evidence="6 7">
    <name type="scientific">Paenibacillus glycinis</name>
    <dbReference type="NCBI Taxonomy" id="2697035"/>
    <lineage>
        <taxon>Bacteria</taxon>
        <taxon>Bacillati</taxon>
        <taxon>Bacillota</taxon>
        <taxon>Bacilli</taxon>
        <taxon>Bacillales</taxon>
        <taxon>Paenibacillaceae</taxon>
        <taxon>Paenibacillus</taxon>
    </lineage>
</organism>
<keyword evidence="1" id="KW-0378">Hydrolase</keyword>
<accession>A0ABW9XUJ2</accession>
<dbReference type="EMBL" id="JAAAMV010000020">
    <property type="protein sequence ID" value="NBD26345.1"/>
    <property type="molecule type" value="Genomic_DNA"/>
</dbReference>
<dbReference type="Proteomes" id="UP000665561">
    <property type="component" value="Unassembled WGS sequence"/>
</dbReference>
<name>A0ABW9XUJ2_9BACL</name>
<dbReference type="RefSeq" id="WP_161745148.1">
    <property type="nucleotide sequence ID" value="NZ_JAAAMV010000020.1"/>
</dbReference>